<dbReference type="AlphaFoldDB" id="A0A0D3G2L7"/>
<sequence>MTLKDTVVVHPKNWTRLSPRVSCRGRRGYLNSALRRVTTPETVATVGPIKHWAKLSLGTLTTLPPWYVSQSKTTIRTPEARRHMASATPDRCLSAGKLPDMPTAGLP</sequence>
<name>A0A0D3G2L7_9ORYZ</name>
<dbReference type="Gramene" id="OBART05G01340.1">
    <property type="protein sequence ID" value="OBART05G01340.1"/>
    <property type="gene ID" value="OBART05G01340"/>
</dbReference>
<evidence type="ECO:0000313" key="3">
    <source>
        <dbReference type="Proteomes" id="UP000026960"/>
    </source>
</evidence>
<dbReference type="HOGENOM" id="CLU_2213951_0_0_1"/>
<dbReference type="Proteomes" id="UP000026960">
    <property type="component" value="Chromosome 5"/>
</dbReference>
<evidence type="ECO:0000313" key="2">
    <source>
        <dbReference type="EnsemblPlants" id="OBART05G01340.1"/>
    </source>
</evidence>
<reference evidence="2" key="2">
    <citation type="submission" date="2015-03" db="UniProtKB">
        <authorList>
            <consortium name="EnsemblPlants"/>
        </authorList>
    </citation>
    <scope>IDENTIFICATION</scope>
</reference>
<keyword evidence="3" id="KW-1185">Reference proteome</keyword>
<protein>
    <submittedName>
        <fullName evidence="2">Uncharacterized protein</fullName>
    </submittedName>
</protein>
<proteinExistence type="predicted"/>
<dbReference type="PaxDb" id="65489-OBART05G01340.1"/>
<accession>A0A0D3G2L7</accession>
<dbReference type="EnsemblPlants" id="OBART05G01340.1">
    <property type="protein sequence ID" value="OBART05G01340.1"/>
    <property type="gene ID" value="OBART05G01340"/>
</dbReference>
<organism evidence="2">
    <name type="scientific">Oryza barthii</name>
    <dbReference type="NCBI Taxonomy" id="65489"/>
    <lineage>
        <taxon>Eukaryota</taxon>
        <taxon>Viridiplantae</taxon>
        <taxon>Streptophyta</taxon>
        <taxon>Embryophyta</taxon>
        <taxon>Tracheophyta</taxon>
        <taxon>Spermatophyta</taxon>
        <taxon>Magnoliopsida</taxon>
        <taxon>Liliopsida</taxon>
        <taxon>Poales</taxon>
        <taxon>Poaceae</taxon>
        <taxon>BOP clade</taxon>
        <taxon>Oryzoideae</taxon>
        <taxon>Oryzeae</taxon>
        <taxon>Oryzinae</taxon>
        <taxon>Oryza</taxon>
    </lineage>
</organism>
<evidence type="ECO:0000256" key="1">
    <source>
        <dbReference type="SAM" id="MobiDB-lite"/>
    </source>
</evidence>
<reference evidence="2" key="1">
    <citation type="journal article" date="2009" name="Rice">
        <title>De Novo Next Generation Sequencing of Plant Genomes.</title>
        <authorList>
            <person name="Rounsley S."/>
            <person name="Marri P.R."/>
            <person name="Yu Y."/>
            <person name="He R."/>
            <person name="Sisneros N."/>
            <person name="Goicoechea J.L."/>
            <person name="Lee S.J."/>
            <person name="Angelova A."/>
            <person name="Kudrna D."/>
            <person name="Luo M."/>
            <person name="Affourtit J."/>
            <person name="Desany B."/>
            <person name="Knight J."/>
            <person name="Niazi F."/>
            <person name="Egholm M."/>
            <person name="Wing R.A."/>
        </authorList>
    </citation>
    <scope>NUCLEOTIDE SEQUENCE [LARGE SCALE GENOMIC DNA]</scope>
    <source>
        <strain evidence="2">cv. IRGC 105608</strain>
    </source>
</reference>
<feature type="region of interest" description="Disordered" evidence="1">
    <location>
        <begin position="77"/>
        <end position="107"/>
    </location>
</feature>